<gene>
    <name evidence="6" type="primary">PyZEP1</name>
</gene>
<proteinExistence type="evidence at transcript level"/>
<dbReference type="PANTHER" id="PTHR46496:SF1">
    <property type="entry name" value="ZEAXANTHIN EPOXIDASE, CHLOROPLASTIC"/>
    <property type="match status" value="1"/>
</dbReference>
<organism evidence="6">
    <name type="scientific">Pyropia yezoensis</name>
    <name type="common">Susabi-nori</name>
    <name type="synonym">Porphyra yezoensis</name>
    <dbReference type="NCBI Taxonomy" id="2788"/>
    <lineage>
        <taxon>Eukaryota</taxon>
        <taxon>Rhodophyta</taxon>
        <taxon>Bangiophyceae</taxon>
        <taxon>Bangiales</taxon>
        <taxon>Bangiaceae</taxon>
        <taxon>Pyropia</taxon>
    </lineage>
</organism>
<evidence type="ECO:0000256" key="2">
    <source>
        <dbReference type="ARBA" id="ARBA00022630"/>
    </source>
</evidence>
<evidence type="ECO:0000256" key="4">
    <source>
        <dbReference type="ARBA" id="ARBA00023002"/>
    </source>
</evidence>
<dbReference type="GO" id="GO:0016491">
    <property type="term" value="F:oxidoreductase activity"/>
    <property type="evidence" value="ECO:0007669"/>
    <property type="project" value="UniProtKB-KW"/>
</dbReference>
<protein>
    <submittedName>
        <fullName evidence="6">Zeaxanthin epimerase</fullName>
    </submittedName>
</protein>
<keyword evidence="4" id="KW-0560">Oxidoreductase</keyword>
<dbReference type="InterPro" id="IPR036188">
    <property type="entry name" value="FAD/NAD-bd_sf"/>
</dbReference>
<keyword evidence="3" id="KW-0274">FAD</keyword>
<dbReference type="PRINTS" id="PR00420">
    <property type="entry name" value="RNGMNOXGNASE"/>
</dbReference>
<dbReference type="EMBL" id="LC026016">
    <property type="protein sequence ID" value="BAS18803.1"/>
    <property type="molecule type" value="mRNA"/>
</dbReference>
<dbReference type="AlphaFoldDB" id="A0A0K2RVD7"/>
<evidence type="ECO:0000259" key="5">
    <source>
        <dbReference type="Pfam" id="PF01494"/>
    </source>
</evidence>
<dbReference type="GO" id="GO:0071949">
    <property type="term" value="F:FAD binding"/>
    <property type="evidence" value="ECO:0007669"/>
    <property type="project" value="InterPro"/>
</dbReference>
<accession>A0A0K2RVD7</accession>
<comment type="cofactor">
    <cofactor evidence="1">
        <name>FAD</name>
        <dbReference type="ChEBI" id="CHEBI:57692"/>
    </cofactor>
</comment>
<dbReference type="Gene3D" id="3.50.50.60">
    <property type="entry name" value="FAD/NAD(P)-binding domain"/>
    <property type="match status" value="1"/>
</dbReference>
<evidence type="ECO:0000256" key="3">
    <source>
        <dbReference type="ARBA" id="ARBA00022827"/>
    </source>
</evidence>
<name>A0A0K2RVD7_PYRYE</name>
<dbReference type="InterPro" id="IPR002938">
    <property type="entry name" value="FAD-bd"/>
</dbReference>
<dbReference type="PANTHER" id="PTHR46496">
    <property type="match status" value="1"/>
</dbReference>
<sequence>MAAEQASVAPDAPVSRTVLIAGCGIVGLSTAIALRALPSPPTIIIHERRCKEEAMSGPGGIMIQPNGLAALSALADGSGDTVVAAISAVARPLGSGGFQSATGEDLYIAEPARVTFGARTSDLGVSVSRTALMGALSTAAGVGAPGGVEVVWQSAVRHFEVVQGEEGVLKVDVQLETAGVTQMVRGVDVLVGADGLWSGVRSAVDEVTGRVPTPRTYGGLMWWRGSVSYSAVEARCADIGRLSWAQAWLPRGASLGYIRLGGDDLAWFASAPRPADAPVEGGSPLAEFLAEFGPDRGTTPPVYAAVVAELASRGEAADCIYRGPIYSRGVPSGPGWGVGPVTLVGDAAHAIFPSMGQGACVGIEDAVELAACLAAAWRSQPLVGAAAAASRGTVPAALRAFEAARAPRVTRMGVESARVYHLSALTAAPGIWLRDTAYSMLPQWVVDRQFSWLFSYKATVVA</sequence>
<feature type="domain" description="FAD-binding" evidence="5">
    <location>
        <begin position="337"/>
        <end position="378"/>
    </location>
</feature>
<evidence type="ECO:0000256" key="1">
    <source>
        <dbReference type="ARBA" id="ARBA00001974"/>
    </source>
</evidence>
<dbReference type="Gene3D" id="3.30.9.30">
    <property type="match status" value="1"/>
</dbReference>
<dbReference type="Pfam" id="PF01494">
    <property type="entry name" value="FAD_binding_3"/>
    <property type="match status" value="1"/>
</dbReference>
<reference evidence="6" key="1">
    <citation type="submission" date="2015-02" db="EMBL/GenBank/DDBJ databases">
        <authorList>
            <person name="Chooi Y.-H."/>
        </authorList>
    </citation>
    <scope>NUCLEOTIDE SEQUENCE</scope>
</reference>
<keyword evidence="2" id="KW-0285">Flavoprotein</keyword>
<evidence type="ECO:0000313" key="6">
    <source>
        <dbReference type="EMBL" id="BAS18803.1"/>
    </source>
</evidence>
<dbReference type="SUPFAM" id="SSF51905">
    <property type="entry name" value="FAD/NAD(P)-binding domain"/>
    <property type="match status" value="1"/>
</dbReference>